<reference evidence="11 12" key="1">
    <citation type="submission" date="2023-11" db="EMBL/GenBank/DDBJ databases">
        <title>Halocaridina rubra genome assembly.</title>
        <authorList>
            <person name="Smith C."/>
        </authorList>
    </citation>
    <scope>NUCLEOTIDE SEQUENCE [LARGE SCALE GENOMIC DNA]</scope>
    <source>
        <strain evidence="11">EP-1</strain>
        <tissue evidence="11">Whole</tissue>
    </source>
</reference>
<feature type="compositionally biased region" description="Low complexity" evidence="8">
    <location>
        <begin position="1720"/>
        <end position="1737"/>
    </location>
</feature>
<evidence type="ECO:0000256" key="5">
    <source>
        <dbReference type="ARBA" id="ARBA00022801"/>
    </source>
</evidence>
<evidence type="ECO:0000256" key="2">
    <source>
        <dbReference type="ARBA" id="ARBA00013064"/>
    </source>
</evidence>
<feature type="compositionally biased region" description="Low complexity" evidence="8">
    <location>
        <begin position="1761"/>
        <end position="1773"/>
    </location>
</feature>
<dbReference type="GO" id="GO:0048666">
    <property type="term" value="P:neuron development"/>
    <property type="evidence" value="ECO:0007669"/>
    <property type="project" value="UniProtKB-ARBA"/>
</dbReference>
<dbReference type="GO" id="GO:0005634">
    <property type="term" value="C:nucleus"/>
    <property type="evidence" value="ECO:0007669"/>
    <property type="project" value="TreeGrafter"/>
</dbReference>
<feature type="compositionally biased region" description="Polar residues" evidence="8">
    <location>
        <begin position="861"/>
        <end position="879"/>
    </location>
</feature>
<dbReference type="PROSITE" id="PS50056">
    <property type="entry name" value="TYR_PHOSPHATASE_2"/>
    <property type="match status" value="1"/>
</dbReference>
<dbReference type="PANTHER" id="PTHR45983:SF2">
    <property type="entry name" value="PROTEIN-TYROSINE-PHOSPHATASE"/>
    <property type="match status" value="1"/>
</dbReference>
<feature type="compositionally biased region" description="Basic and acidic residues" evidence="8">
    <location>
        <begin position="1169"/>
        <end position="1180"/>
    </location>
</feature>
<feature type="compositionally biased region" description="Basic and acidic residues" evidence="8">
    <location>
        <begin position="1109"/>
        <end position="1128"/>
    </location>
</feature>
<feature type="region of interest" description="Disordered" evidence="8">
    <location>
        <begin position="1944"/>
        <end position="1971"/>
    </location>
</feature>
<dbReference type="InterPro" id="IPR016130">
    <property type="entry name" value="Tyr_Pase_AS"/>
</dbReference>
<dbReference type="FunFam" id="3.90.190.10:FF:000045">
    <property type="entry name" value="Tyrosine-protein phosphatase non-receptor type 12"/>
    <property type="match status" value="1"/>
</dbReference>
<dbReference type="GO" id="GO:0005737">
    <property type="term" value="C:cytoplasm"/>
    <property type="evidence" value="ECO:0007669"/>
    <property type="project" value="UniProtKB-SubCell"/>
</dbReference>
<keyword evidence="5" id="KW-0378">Hydrolase</keyword>
<keyword evidence="6" id="KW-0904">Protein phosphatase</keyword>
<organism evidence="11 12">
    <name type="scientific">Halocaridina rubra</name>
    <name type="common">Hawaiian red shrimp</name>
    <dbReference type="NCBI Taxonomy" id="373956"/>
    <lineage>
        <taxon>Eukaryota</taxon>
        <taxon>Metazoa</taxon>
        <taxon>Ecdysozoa</taxon>
        <taxon>Arthropoda</taxon>
        <taxon>Crustacea</taxon>
        <taxon>Multicrustacea</taxon>
        <taxon>Malacostraca</taxon>
        <taxon>Eumalacostraca</taxon>
        <taxon>Eucarida</taxon>
        <taxon>Decapoda</taxon>
        <taxon>Pleocyemata</taxon>
        <taxon>Caridea</taxon>
        <taxon>Atyoidea</taxon>
        <taxon>Atyidae</taxon>
        <taxon>Halocaridina</taxon>
    </lineage>
</organism>
<keyword evidence="12" id="KW-1185">Reference proteome</keyword>
<evidence type="ECO:0000256" key="3">
    <source>
        <dbReference type="ARBA" id="ARBA00022490"/>
    </source>
</evidence>
<keyword evidence="3" id="KW-0963">Cytoplasm</keyword>
<dbReference type="InterPro" id="IPR003595">
    <property type="entry name" value="Tyr_Pase_cat"/>
</dbReference>
<gene>
    <name evidence="11" type="ORF">SK128_001335</name>
</gene>
<feature type="region of interest" description="Disordered" evidence="8">
    <location>
        <begin position="1289"/>
        <end position="1395"/>
    </location>
</feature>
<comment type="similarity">
    <text evidence="7">Belongs to the protein-tyrosine phosphatase family. Non-receptor class 4 subfamily.</text>
</comment>
<feature type="compositionally biased region" description="Low complexity" evidence="8">
    <location>
        <begin position="1819"/>
        <end position="1831"/>
    </location>
</feature>
<feature type="region of interest" description="Disordered" evidence="8">
    <location>
        <begin position="1410"/>
        <end position="1493"/>
    </location>
</feature>
<feature type="compositionally biased region" description="Polar residues" evidence="8">
    <location>
        <begin position="1341"/>
        <end position="1359"/>
    </location>
</feature>
<feature type="compositionally biased region" description="Polar residues" evidence="8">
    <location>
        <begin position="1410"/>
        <end position="1458"/>
    </location>
</feature>
<evidence type="ECO:0000259" key="9">
    <source>
        <dbReference type="PROSITE" id="PS50055"/>
    </source>
</evidence>
<feature type="compositionally biased region" description="Polar residues" evidence="8">
    <location>
        <begin position="1900"/>
        <end position="1931"/>
    </location>
</feature>
<feature type="region of interest" description="Disordered" evidence="8">
    <location>
        <begin position="1152"/>
        <end position="1180"/>
    </location>
</feature>
<feature type="domain" description="Tyrosine-protein phosphatase" evidence="9">
    <location>
        <begin position="1"/>
        <end position="229"/>
    </location>
</feature>
<feature type="region of interest" description="Disordered" evidence="8">
    <location>
        <begin position="328"/>
        <end position="383"/>
    </location>
</feature>
<protein>
    <recommendedName>
        <fullName evidence="2">protein-tyrosine-phosphatase</fullName>
        <ecNumber evidence="2">3.1.3.48</ecNumber>
    </recommendedName>
</protein>
<dbReference type="SUPFAM" id="SSF52799">
    <property type="entry name" value="(Phosphotyrosine protein) phosphatases II"/>
    <property type="match status" value="1"/>
</dbReference>
<feature type="compositionally biased region" description="Polar residues" evidence="8">
    <location>
        <begin position="1479"/>
        <end position="1493"/>
    </location>
</feature>
<feature type="compositionally biased region" description="Low complexity" evidence="8">
    <location>
        <begin position="1469"/>
        <end position="1478"/>
    </location>
</feature>
<feature type="region of interest" description="Disordered" evidence="8">
    <location>
        <begin position="1889"/>
        <end position="1931"/>
    </location>
</feature>
<feature type="compositionally biased region" description="Low complexity" evidence="8">
    <location>
        <begin position="278"/>
        <end position="293"/>
    </location>
</feature>
<dbReference type="EMBL" id="JAXCGZ010011567">
    <property type="protein sequence ID" value="KAK7074493.1"/>
    <property type="molecule type" value="Genomic_DNA"/>
</dbReference>
<feature type="compositionally biased region" description="Polar residues" evidence="8">
    <location>
        <begin position="1312"/>
        <end position="1324"/>
    </location>
</feature>
<feature type="compositionally biased region" description="Low complexity" evidence="8">
    <location>
        <begin position="449"/>
        <end position="466"/>
    </location>
</feature>
<feature type="compositionally biased region" description="Basic and acidic residues" evidence="8">
    <location>
        <begin position="1374"/>
        <end position="1384"/>
    </location>
</feature>
<feature type="region of interest" description="Disordered" evidence="8">
    <location>
        <begin position="1100"/>
        <end position="1129"/>
    </location>
</feature>
<evidence type="ECO:0000256" key="6">
    <source>
        <dbReference type="ARBA" id="ARBA00022912"/>
    </source>
</evidence>
<feature type="compositionally biased region" description="Low complexity" evidence="8">
    <location>
        <begin position="329"/>
        <end position="344"/>
    </location>
</feature>
<keyword evidence="4" id="KW-0597">Phosphoprotein</keyword>
<feature type="region of interest" description="Disordered" evidence="8">
    <location>
        <begin position="1666"/>
        <end position="1801"/>
    </location>
</feature>
<feature type="non-terminal residue" evidence="11">
    <location>
        <position position="1"/>
    </location>
</feature>
<dbReference type="PROSITE" id="PS00383">
    <property type="entry name" value="TYR_PHOSPHATASE_1"/>
    <property type="match status" value="1"/>
</dbReference>
<dbReference type="PRINTS" id="PR00700">
    <property type="entry name" value="PRTYPHPHTASE"/>
</dbReference>
<evidence type="ECO:0000259" key="10">
    <source>
        <dbReference type="PROSITE" id="PS50056"/>
    </source>
</evidence>
<dbReference type="Pfam" id="PF00102">
    <property type="entry name" value="Y_phosphatase"/>
    <property type="match status" value="1"/>
</dbReference>
<feature type="compositionally biased region" description="Polar residues" evidence="8">
    <location>
        <begin position="1962"/>
        <end position="1971"/>
    </location>
</feature>
<evidence type="ECO:0000256" key="1">
    <source>
        <dbReference type="ARBA" id="ARBA00004496"/>
    </source>
</evidence>
<feature type="compositionally biased region" description="Polar residues" evidence="8">
    <location>
        <begin position="1577"/>
        <end position="1592"/>
    </location>
</feature>
<evidence type="ECO:0000256" key="4">
    <source>
        <dbReference type="ARBA" id="ARBA00022553"/>
    </source>
</evidence>
<proteinExistence type="inferred from homology"/>
<sequence>DYTRVVLSTYPGVPGSDYINANFIRGASGSRAYIASQGPLPHTTHDFWRMVVECEVQVIIMASNETEGGKHKCECYWVNAQDEEKQFGNVSVSFVKARQVCPDFMVRTLKIKYTSDSGKTEERKICQFHYVLWPDHGVPETVRPLLDMVRLVRDCQASETLPVLVHCSAGCGRTGTICAIDYVWGLLRAGRLTENLNLFDLVKDMRRQRVAIVQTREQYMLLHRAVRELFKERLRVIDAHPYENIATDGTPLILHEKESDYEELYVKPEKQDESAKMTPPTTAPSVVSTPSGSLTRSSQIPGSNNSYLATSSPISTLDRPLSSVPPLPVKLLKPPSPSSTLLPSAGPRVSPIPQMSPILLSPNPYPSPVSFPSPSPNHCPSDTSLSSNLHYSYSTSSKVISHSASKIEKDAENAAHKMQVAQPLVHTSVLGGVAQRAVLTSSSASPQFPTNNITPSATPNSTPTPTYNMSGNAYLKPTPPTRSRTPSPRISQRKSYENCLESHSGFCENYLTDEDEAGKQVDIVRRPSIAKLKELFEKVGETETPGVRLSRSASSVTSRTSLSIHQDNENGMRVKRKSSLGAEETLQSKKAYEIIEKSRQLNVYPPSPNETIKPASTAPASVVNAAKPPSSPVYASPIVRRKANNFSSEYQEDGSTTALLARVDDRPALPVKKSKSFRYARVIDSSTNTIASTRSPELSRKKADINTYFSLDRGKVENSSLNKSESGSVTFMGDIPSPREGFKLSVYQIPKMSTNAQSTQANNENRILNCITDSRPQIPPKKVIGDRFRSTRPPESLYITTPQPFVSSASVYSSNLTPHTPQSAPPVILSDNHTSSIWNQIHRDHVDNSIYDCPKDLQANSGSDYDNLPASSNAQSDSLSLEVKEKMSTTKEQPIDIVTAKDYVNARVVRNPKSDSKDPPRYVYHPMPSKRGLRDNKVPHEYANCTVLAPASQPESVGEEPTDLYMDPHVLRKSSLGKFPLYDEVIPSSQIMSGNIIKSSSRDNMSSTSTATTPCSVTTPSSADYEVMDFGESSANVDEVFETVNYELIGAKDRKRDKSVDSKLCSEILKDICSKKDLDPIARQVYQDCQDYLLHGDNRSPVPSLLPKASDKENKRPSKLTDGEKQDTPLDITMDVDEVKCKVNVAPQGLRTRERRNSYRQAVNPINRNESKADEKYHSGIDKTKSIHKYETIWFENGKHLTRGNHASPSSHSQSHQHVSKSPSFPSEGSEGIKSLGSSTFYMQIKPPVNEDHGLNLNNKHSNKDALFKEKLEELHTLVNSLERHKPGRLSATSGFAEDDSNSRGSGSNNSTLQSRSTTSSKCSDFQEPIYANAPPFLPISRSSSSNFGQQLPPRSSKTVEYGESKSPPPTRVSKIESKIDGGDGKPAIPSPLLNGNSLYGTIATSTFRSKQHISNPSSPAFQNSHEQSTTQPPSFHSKVSTSTLPARASLTPSSPYQSIPPPKGFGSGSSPNHSPNPLQSLQLNHESRESSVSSPYYNMAAFTSGKTSQVKPMINEQDGNARNKFFTSPYSNLPSNAGFMMSNSSHKQVPKAHIVGDIAIVGDESVRLRRPGITPSVRTTEVGSGYNSSSEIAPVAPPRIKRNSSTGLPRHSAIDPPPSNSQYEWRCTSNNTEHHRQTVISGKQGWPLNDDDAPPAIPAKTAAAYQFPDSPSSPPSDTYIPEPTSHAHMPYMKPPPPKPFLPKLGVSSNHQSPTHRVPSDASSSSSSHYQSPGGASQSLIESQNHQHKALPSVVDHQKPSLLNSHHSSSLSNTACVSTKEKDDHPTTIESSSDTSDDEGVFHKFTAPNLFKKWRANTSKQSVPQSPSSPKANFSPTSSKEMKEEKNLRPKDQSKDSGVSSPTSPKPLAKAFGKLKIAANFKSYLNQRVEKAEGEHGGAANNTNDPKGDLSPSSPVISAKNIQKSASSGPNVSVFSQVVQDYKYPTPIPKKPAGPRDMPTNLRGSTPTNPQ</sequence>
<evidence type="ECO:0000313" key="12">
    <source>
        <dbReference type="Proteomes" id="UP001381693"/>
    </source>
</evidence>
<feature type="region of interest" description="Disordered" evidence="8">
    <location>
        <begin position="1201"/>
        <end position="1233"/>
    </location>
</feature>
<feature type="region of interest" description="Disordered" evidence="8">
    <location>
        <begin position="861"/>
        <end position="881"/>
    </location>
</feature>
<dbReference type="GO" id="GO:0004726">
    <property type="term" value="F:non-membrane spanning protein tyrosine phosphatase activity"/>
    <property type="evidence" value="ECO:0007669"/>
    <property type="project" value="InterPro"/>
</dbReference>
<feature type="compositionally biased region" description="Low complexity" evidence="8">
    <location>
        <begin position="1206"/>
        <end position="1224"/>
    </location>
</feature>
<accession>A0AAN8X500</accession>
<dbReference type="SMART" id="SM00404">
    <property type="entry name" value="PTPc_motif"/>
    <property type="match status" value="1"/>
</dbReference>
<evidence type="ECO:0000256" key="8">
    <source>
        <dbReference type="SAM" id="MobiDB-lite"/>
    </source>
</evidence>
<dbReference type="Proteomes" id="UP001381693">
    <property type="component" value="Unassembled WGS sequence"/>
</dbReference>
<feature type="region of interest" description="Disordered" evidence="8">
    <location>
        <begin position="269"/>
        <end position="307"/>
    </location>
</feature>
<dbReference type="PANTHER" id="PTHR45983">
    <property type="entry name" value="TYROSINE PHOSPHATSE N18, PUTATIVE-RELATED"/>
    <property type="match status" value="1"/>
</dbReference>
<feature type="region of interest" description="Disordered" evidence="8">
    <location>
        <begin position="443"/>
        <end position="494"/>
    </location>
</feature>
<feature type="compositionally biased region" description="Basic and acidic residues" evidence="8">
    <location>
        <begin position="1840"/>
        <end position="1855"/>
    </location>
</feature>
<evidence type="ECO:0000256" key="7">
    <source>
        <dbReference type="ARBA" id="ARBA00034734"/>
    </source>
</evidence>
<feature type="non-terminal residue" evidence="11">
    <location>
        <position position="1971"/>
    </location>
</feature>
<feature type="compositionally biased region" description="Polar residues" evidence="8">
    <location>
        <begin position="294"/>
        <end position="307"/>
    </location>
</feature>
<dbReference type="InterPro" id="IPR000387">
    <property type="entry name" value="Tyr_Pase_dom"/>
</dbReference>
<dbReference type="PROSITE" id="PS50055">
    <property type="entry name" value="TYR_PHOSPHATASE_PTP"/>
    <property type="match status" value="1"/>
</dbReference>
<dbReference type="InterPro" id="IPR047170">
    <property type="entry name" value="PTN12/18/22"/>
</dbReference>
<feature type="region of interest" description="Disordered" evidence="8">
    <location>
        <begin position="1817"/>
        <end position="1868"/>
    </location>
</feature>
<dbReference type="InterPro" id="IPR000242">
    <property type="entry name" value="PTP_cat"/>
</dbReference>
<dbReference type="SMART" id="SM00194">
    <property type="entry name" value="PTPc"/>
    <property type="match status" value="1"/>
</dbReference>
<evidence type="ECO:0000313" key="11">
    <source>
        <dbReference type="EMBL" id="KAK7074493.1"/>
    </source>
</evidence>
<dbReference type="InterPro" id="IPR029021">
    <property type="entry name" value="Prot-tyrosine_phosphatase-like"/>
</dbReference>
<feature type="region of interest" description="Disordered" evidence="8">
    <location>
        <begin position="1576"/>
        <end position="1623"/>
    </location>
</feature>
<feature type="compositionally biased region" description="Pro residues" evidence="8">
    <location>
        <begin position="363"/>
        <end position="377"/>
    </location>
</feature>
<dbReference type="EC" id="3.1.3.48" evidence="2"/>
<feature type="compositionally biased region" description="Polar residues" evidence="8">
    <location>
        <begin position="1159"/>
        <end position="1168"/>
    </location>
</feature>
<feature type="compositionally biased region" description="Low complexity" evidence="8">
    <location>
        <begin position="481"/>
        <end position="490"/>
    </location>
</feature>
<feature type="domain" description="Tyrosine specific protein phosphatases" evidence="10">
    <location>
        <begin position="143"/>
        <end position="220"/>
    </location>
</feature>
<name>A0AAN8X500_HALRR</name>
<comment type="subcellular location">
    <subcellularLocation>
        <location evidence="1">Cytoplasm</location>
    </subcellularLocation>
</comment>
<dbReference type="Gene3D" id="3.90.190.10">
    <property type="entry name" value="Protein tyrosine phosphatase superfamily"/>
    <property type="match status" value="1"/>
</dbReference>
<comment type="caution">
    <text evidence="11">The sequence shown here is derived from an EMBL/GenBank/DDBJ whole genome shotgun (WGS) entry which is preliminary data.</text>
</comment>